<sequence length="204" mass="22665">MSDFVLITGGARSGKSRFAELLAAHPGLPVTYIATAQVYDEEMALRVKKHQDQRPAHWGLVEEPLALSSVLERHAQNKGVLLVDCVTLWLTNLLLAHYPAEDHLTEQEYTRALHRLEQKILEQVRIVARIARDITPQVIMVTNEVGDGIVPDNPLSRIYRDLAGRANQILGQSAQQVYSVVAGYPTEIKAAGQALLDSLRREDA</sequence>
<evidence type="ECO:0000256" key="13">
    <source>
        <dbReference type="ARBA" id="ARBA00022777"/>
    </source>
</evidence>
<reference evidence="20" key="1">
    <citation type="submission" date="2014-07" db="EMBL/GenBank/DDBJ databases">
        <authorList>
            <person name="Hornung V.Bastian."/>
        </authorList>
    </citation>
    <scope>NUCLEOTIDE SEQUENCE</scope>
    <source>
        <strain evidence="20">PCE-S</strain>
    </source>
</reference>
<evidence type="ECO:0000313" key="20">
    <source>
        <dbReference type="EMBL" id="CDX02234.1"/>
    </source>
</evidence>
<evidence type="ECO:0000256" key="17">
    <source>
        <dbReference type="ARBA" id="ARBA00030571"/>
    </source>
</evidence>
<evidence type="ECO:0000256" key="16">
    <source>
        <dbReference type="ARBA" id="ARBA00029570"/>
    </source>
</evidence>
<feature type="binding site" evidence="19">
    <location>
        <begin position="34"/>
        <end position="36"/>
    </location>
    <ligand>
        <name>GTP</name>
        <dbReference type="ChEBI" id="CHEBI:37565"/>
    </ligand>
</feature>
<keyword evidence="14" id="KW-0067">ATP-binding</keyword>
<feature type="binding site" evidence="19">
    <location>
        <position position="84"/>
    </location>
    <ligand>
        <name>GTP</name>
        <dbReference type="ChEBI" id="CHEBI:37565"/>
    </ligand>
</feature>
<dbReference type="PIRSF" id="PIRSF006135">
    <property type="entry name" value="CobU"/>
    <property type="match status" value="1"/>
</dbReference>
<dbReference type="PANTHER" id="PTHR34848:SF1">
    <property type="entry name" value="BIFUNCTIONAL ADENOSYLCOBALAMIN BIOSYNTHESIS PROTEIN COBU"/>
    <property type="match status" value="1"/>
</dbReference>
<dbReference type="CDD" id="cd00544">
    <property type="entry name" value="CobU"/>
    <property type="match status" value="1"/>
</dbReference>
<keyword evidence="11 20" id="KW-0808">Transferase</keyword>
<dbReference type="UniPathway" id="UPA00148">
    <property type="reaction ID" value="UER00236"/>
</dbReference>
<evidence type="ECO:0000256" key="19">
    <source>
        <dbReference type="PIRSR" id="PIRSR006135-2"/>
    </source>
</evidence>
<evidence type="ECO:0000256" key="12">
    <source>
        <dbReference type="ARBA" id="ARBA00022741"/>
    </source>
</evidence>
<dbReference type="NCBIfam" id="NF004469">
    <property type="entry name" value="PRK05800.1"/>
    <property type="match status" value="1"/>
</dbReference>
<evidence type="ECO:0000256" key="18">
    <source>
        <dbReference type="PIRSR" id="PIRSR006135-1"/>
    </source>
</evidence>
<evidence type="ECO:0000256" key="9">
    <source>
        <dbReference type="ARBA" id="ARBA00012523"/>
    </source>
</evidence>
<comment type="pathway">
    <text evidence="6">Cofactor biosynthesis; adenosylcobalamin biosynthesis; adenosylcobalamin from cob(II)yrinate a,c-diamide: step 5/7.</text>
</comment>
<comment type="catalytic activity">
    <reaction evidence="1">
        <text>adenosylcob(III)inamide + ATP = adenosylcob(III)inamide phosphate + ADP + H(+)</text>
        <dbReference type="Rhea" id="RHEA:15769"/>
        <dbReference type="ChEBI" id="CHEBI:2480"/>
        <dbReference type="ChEBI" id="CHEBI:15378"/>
        <dbReference type="ChEBI" id="CHEBI:30616"/>
        <dbReference type="ChEBI" id="CHEBI:58502"/>
        <dbReference type="ChEBI" id="CHEBI:456216"/>
        <dbReference type="EC" id="2.7.1.156"/>
    </reaction>
</comment>
<feature type="active site" description="GMP-histidine intermediate" evidence="18">
    <location>
        <position position="50"/>
    </location>
</feature>
<evidence type="ECO:0000256" key="14">
    <source>
        <dbReference type="ARBA" id="ARBA00022840"/>
    </source>
</evidence>
<keyword evidence="20" id="KW-0548">Nucleotidyltransferase</keyword>
<evidence type="ECO:0000256" key="6">
    <source>
        <dbReference type="ARBA" id="ARBA00005159"/>
    </source>
</evidence>
<feature type="binding site" evidence="19">
    <location>
        <begin position="9"/>
        <end position="16"/>
    </location>
    <ligand>
        <name>GTP</name>
        <dbReference type="ChEBI" id="CHEBI:37565"/>
    </ligand>
</feature>
<dbReference type="RefSeq" id="WP_011460077.1">
    <property type="nucleotide sequence ID" value="NZ_JAYFNZ010000016.1"/>
</dbReference>
<dbReference type="GO" id="GO:0008820">
    <property type="term" value="F:cobinamide phosphate guanylyltransferase activity"/>
    <property type="evidence" value="ECO:0007669"/>
    <property type="project" value="UniProtKB-EC"/>
</dbReference>
<keyword evidence="15 19" id="KW-0342">GTP-binding</keyword>
<dbReference type="GO" id="GO:0005524">
    <property type="term" value="F:ATP binding"/>
    <property type="evidence" value="ECO:0007669"/>
    <property type="project" value="UniProtKB-KW"/>
</dbReference>
<dbReference type="GO" id="GO:0043752">
    <property type="term" value="F:adenosylcobinamide kinase activity"/>
    <property type="evidence" value="ECO:0007669"/>
    <property type="project" value="UniProtKB-EC"/>
</dbReference>
<comment type="catalytic activity">
    <reaction evidence="2">
        <text>adenosylcob(III)inamide phosphate + GTP + H(+) = adenosylcob(III)inamide-GDP + diphosphate</text>
        <dbReference type="Rhea" id="RHEA:22712"/>
        <dbReference type="ChEBI" id="CHEBI:15378"/>
        <dbReference type="ChEBI" id="CHEBI:33019"/>
        <dbReference type="ChEBI" id="CHEBI:37565"/>
        <dbReference type="ChEBI" id="CHEBI:58502"/>
        <dbReference type="ChEBI" id="CHEBI:60487"/>
        <dbReference type="EC" id="2.7.7.62"/>
    </reaction>
</comment>
<evidence type="ECO:0000256" key="8">
    <source>
        <dbReference type="ARBA" id="ARBA00012016"/>
    </source>
</evidence>
<evidence type="ECO:0000256" key="15">
    <source>
        <dbReference type="ARBA" id="ARBA00023134"/>
    </source>
</evidence>
<protein>
    <recommendedName>
        <fullName evidence="16">Adenosylcobinamide kinase</fullName>
        <ecNumber evidence="8">2.7.1.156</ecNumber>
        <ecNumber evidence="9">2.7.7.62</ecNumber>
    </recommendedName>
    <alternativeName>
        <fullName evidence="17">Adenosylcobinamide-phosphate guanylyltransferase</fullName>
    </alternativeName>
</protein>
<evidence type="ECO:0000256" key="1">
    <source>
        <dbReference type="ARBA" id="ARBA00000312"/>
    </source>
</evidence>
<keyword evidence="12 19" id="KW-0547">Nucleotide-binding</keyword>
<name>A0A098B010_DESHA</name>
<dbReference type="EC" id="2.7.1.156" evidence="8"/>
<proteinExistence type="inferred from homology"/>
<comment type="pathway">
    <text evidence="5">Cofactor biosynthesis; adenosylcobalamin biosynthesis; adenosylcobalamin from cob(II)yrinate a,c-diamide: step 6/7.</text>
</comment>
<comment type="function">
    <text evidence="4">Catalyzes ATP-dependent phosphorylation of adenosylcobinamide and addition of GMP to adenosylcobinamide phosphate.</text>
</comment>
<accession>A0A098B010</accession>
<keyword evidence="13" id="KW-0418">Kinase</keyword>
<dbReference type="Gene3D" id="3.40.50.300">
    <property type="entry name" value="P-loop containing nucleotide triphosphate hydrolases"/>
    <property type="match status" value="1"/>
</dbReference>
<dbReference type="InterPro" id="IPR003203">
    <property type="entry name" value="CobU/CobP"/>
</dbReference>
<evidence type="ECO:0000256" key="2">
    <source>
        <dbReference type="ARBA" id="ARBA00000711"/>
    </source>
</evidence>
<dbReference type="EC" id="2.7.7.62" evidence="9"/>
<dbReference type="InterPro" id="IPR027417">
    <property type="entry name" value="P-loop_NTPase"/>
</dbReference>
<dbReference type="GO" id="GO:0005525">
    <property type="term" value="F:GTP binding"/>
    <property type="evidence" value="ECO:0007669"/>
    <property type="project" value="UniProtKB-KW"/>
</dbReference>
<dbReference type="GO" id="GO:0009236">
    <property type="term" value="P:cobalamin biosynthetic process"/>
    <property type="evidence" value="ECO:0007669"/>
    <property type="project" value="UniProtKB-UniPathway"/>
</dbReference>
<keyword evidence="10" id="KW-0169">Cobalamin biosynthesis</keyword>
<dbReference type="EMBL" id="LK996017">
    <property type="protein sequence ID" value="CDX02234.1"/>
    <property type="molecule type" value="Genomic_DNA"/>
</dbReference>
<dbReference type="PANTHER" id="PTHR34848">
    <property type="match status" value="1"/>
</dbReference>
<evidence type="ECO:0000256" key="5">
    <source>
        <dbReference type="ARBA" id="ARBA00004692"/>
    </source>
</evidence>
<comment type="similarity">
    <text evidence="7">Belongs to the CobU/CobP family.</text>
</comment>
<evidence type="ECO:0000256" key="10">
    <source>
        <dbReference type="ARBA" id="ARBA00022573"/>
    </source>
</evidence>
<dbReference type="OMA" id="NELGMGI"/>
<gene>
    <name evidence="20" type="ORF">DPCES_2347</name>
</gene>
<evidence type="ECO:0000256" key="11">
    <source>
        <dbReference type="ARBA" id="ARBA00022679"/>
    </source>
</evidence>
<organism evidence="20">
    <name type="scientific">Desulfitobacterium hafniense</name>
    <name type="common">Desulfitobacterium frappieri</name>
    <dbReference type="NCBI Taxonomy" id="49338"/>
    <lineage>
        <taxon>Bacteria</taxon>
        <taxon>Bacillati</taxon>
        <taxon>Bacillota</taxon>
        <taxon>Clostridia</taxon>
        <taxon>Eubacteriales</taxon>
        <taxon>Desulfitobacteriaceae</taxon>
        <taxon>Desulfitobacterium</taxon>
    </lineage>
</organism>
<dbReference type="Pfam" id="PF02283">
    <property type="entry name" value="CobU"/>
    <property type="match status" value="1"/>
</dbReference>
<feature type="binding site" evidence="19">
    <location>
        <position position="62"/>
    </location>
    <ligand>
        <name>GTP</name>
        <dbReference type="ChEBI" id="CHEBI:37565"/>
    </ligand>
</feature>
<evidence type="ECO:0000256" key="7">
    <source>
        <dbReference type="ARBA" id="ARBA00007490"/>
    </source>
</evidence>
<dbReference type="PATRIC" id="fig|49338.4.peg.2525"/>
<evidence type="ECO:0000256" key="4">
    <source>
        <dbReference type="ARBA" id="ARBA00003889"/>
    </source>
</evidence>
<comment type="catalytic activity">
    <reaction evidence="3">
        <text>adenosylcob(III)inamide + GTP = adenosylcob(III)inamide phosphate + GDP + H(+)</text>
        <dbReference type="Rhea" id="RHEA:15765"/>
        <dbReference type="ChEBI" id="CHEBI:2480"/>
        <dbReference type="ChEBI" id="CHEBI:15378"/>
        <dbReference type="ChEBI" id="CHEBI:37565"/>
        <dbReference type="ChEBI" id="CHEBI:58189"/>
        <dbReference type="ChEBI" id="CHEBI:58502"/>
        <dbReference type="EC" id="2.7.1.156"/>
    </reaction>
</comment>
<dbReference type="AlphaFoldDB" id="A0A098B010"/>
<dbReference type="SUPFAM" id="SSF52540">
    <property type="entry name" value="P-loop containing nucleoside triphosphate hydrolases"/>
    <property type="match status" value="1"/>
</dbReference>
<evidence type="ECO:0000256" key="3">
    <source>
        <dbReference type="ARBA" id="ARBA00001522"/>
    </source>
</evidence>